<organism evidence="2 3">
    <name type="scientific">Tetrahymena thermophila (strain SB210)</name>
    <dbReference type="NCBI Taxonomy" id="312017"/>
    <lineage>
        <taxon>Eukaryota</taxon>
        <taxon>Sar</taxon>
        <taxon>Alveolata</taxon>
        <taxon>Ciliophora</taxon>
        <taxon>Intramacronucleata</taxon>
        <taxon>Oligohymenophorea</taxon>
        <taxon>Hymenostomatida</taxon>
        <taxon>Tetrahymenina</taxon>
        <taxon>Tetrahymenidae</taxon>
        <taxon>Tetrahymena</taxon>
    </lineage>
</organism>
<dbReference type="AlphaFoldDB" id="I7MAR2"/>
<protein>
    <submittedName>
        <fullName evidence="2">Transmembrane protein, putative</fullName>
    </submittedName>
</protein>
<evidence type="ECO:0000256" key="1">
    <source>
        <dbReference type="SAM" id="Phobius"/>
    </source>
</evidence>
<gene>
    <name evidence="2" type="ORF">TTHERM_00765270</name>
</gene>
<keyword evidence="1" id="KW-0472">Membrane</keyword>
<dbReference type="KEGG" id="tet:TTHERM_00765270"/>
<dbReference type="EMBL" id="GG662407">
    <property type="protein sequence ID" value="EAS05141.1"/>
    <property type="molecule type" value="Genomic_DNA"/>
</dbReference>
<dbReference type="GeneID" id="7845484"/>
<keyword evidence="1" id="KW-1133">Transmembrane helix</keyword>
<keyword evidence="3" id="KW-1185">Reference proteome</keyword>
<dbReference type="RefSeq" id="XP_001025386.1">
    <property type="nucleotide sequence ID" value="XM_001025386.1"/>
</dbReference>
<proteinExistence type="predicted"/>
<reference evidence="3" key="1">
    <citation type="journal article" date="2006" name="PLoS Biol.">
        <title>Macronuclear genome sequence of the ciliate Tetrahymena thermophila, a model eukaryote.</title>
        <authorList>
            <person name="Eisen J.A."/>
            <person name="Coyne R.S."/>
            <person name="Wu M."/>
            <person name="Wu D."/>
            <person name="Thiagarajan M."/>
            <person name="Wortman J.R."/>
            <person name="Badger J.H."/>
            <person name="Ren Q."/>
            <person name="Amedeo P."/>
            <person name="Jones K.M."/>
            <person name="Tallon L.J."/>
            <person name="Delcher A.L."/>
            <person name="Salzberg S.L."/>
            <person name="Silva J.C."/>
            <person name="Haas B.J."/>
            <person name="Majoros W.H."/>
            <person name="Farzad M."/>
            <person name="Carlton J.M."/>
            <person name="Smith R.K. Jr."/>
            <person name="Garg J."/>
            <person name="Pearlman R.E."/>
            <person name="Karrer K.M."/>
            <person name="Sun L."/>
            <person name="Manning G."/>
            <person name="Elde N.C."/>
            <person name="Turkewitz A.P."/>
            <person name="Asai D.J."/>
            <person name="Wilkes D.E."/>
            <person name="Wang Y."/>
            <person name="Cai H."/>
            <person name="Collins K."/>
            <person name="Stewart B.A."/>
            <person name="Lee S.R."/>
            <person name="Wilamowska K."/>
            <person name="Weinberg Z."/>
            <person name="Ruzzo W.L."/>
            <person name="Wloga D."/>
            <person name="Gaertig J."/>
            <person name="Frankel J."/>
            <person name="Tsao C.-C."/>
            <person name="Gorovsky M.A."/>
            <person name="Keeling P.J."/>
            <person name="Waller R.F."/>
            <person name="Patron N.J."/>
            <person name="Cherry J.M."/>
            <person name="Stover N.A."/>
            <person name="Krieger C.J."/>
            <person name="del Toro C."/>
            <person name="Ryder H.F."/>
            <person name="Williamson S.C."/>
            <person name="Barbeau R.A."/>
            <person name="Hamilton E.P."/>
            <person name="Orias E."/>
        </authorList>
    </citation>
    <scope>NUCLEOTIDE SEQUENCE [LARGE SCALE GENOMIC DNA]</scope>
    <source>
        <strain evidence="3">SB210</strain>
    </source>
</reference>
<keyword evidence="1 2" id="KW-0812">Transmembrane</keyword>
<accession>I7MAR2</accession>
<dbReference type="HOGENOM" id="CLU_2008526_0_0_1"/>
<feature type="transmembrane region" description="Helical" evidence="1">
    <location>
        <begin position="29"/>
        <end position="47"/>
    </location>
</feature>
<dbReference type="Proteomes" id="UP000009168">
    <property type="component" value="Unassembled WGS sequence"/>
</dbReference>
<dbReference type="InParanoid" id="I7MAR2"/>
<evidence type="ECO:0000313" key="2">
    <source>
        <dbReference type="EMBL" id="EAS05141.1"/>
    </source>
</evidence>
<evidence type="ECO:0000313" key="3">
    <source>
        <dbReference type="Proteomes" id="UP000009168"/>
    </source>
</evidence>
<name>I7MAR2_TETTS</name>
<sequence length="124" mass="14508">MDGETFPFSLKILFNCVLRVSNTQRFVKYFALLNIFSLHLGIFFTSIDQRSKQIRIRTKFVLTSQFSIQDSVDTPLSAQQHNFQYLIEILQESIFSALEIGSIPSNCESLLIYLFLIWKLLQKY</sequence>